<keyword evidence="3" id="KW-1185">Reference proteome</keyword>
<name>A0A7D5FMJ0_9CAUD</name>
<feature type="region of interest" description="Disordered" evidence="1">
    <location>
        <begin position="1"/>
        <end position="28"/>
    </location>
</feature>
<accession>A0A7D5FMJ0</accession>
<dbReference type="GeneID" id="65127672"/>
<sequence length="96" mass="11003">MSESETPIQQAQRIAAENRAKGIKPKKAHEILSRKKDNDKFNTYLPRKLIADLKQRALDENKSVSALLTEAATSTWSLNDPVRRPRKREYPTIDLT</sequence>
<evidence type="ECO:0000313" key="3">
    <source>
        <dbReference type="Proteomes" id="UP000510603"/>
    </source>
</evidence>
<reference evidence="2 3" key="1">
    <citation type="submission" date="2020-05" db="EMBL/GenBank/DDBJ databases">
        <authorList>
            <person name="Vorhees N."/>
            <person name="Tucker A.R."/>
            <person name="Stephan M.R."/>
            <person name="Stalions G.A."/>
            <person name="Riebschleger D.L."/>
            <person name="Petouhoff A.M."/>
            <person name="Paluch K.V."/>
            <person name="Lockett T."/>
            <person name="Koorndyk N.D."/>
            <person name="Koehl A.J."/>
            <person name="Johnson H.K."/>
            <person name="Hood S.A."/>
            <person name="Currier J.K."/>
            <person name="Covert A."/>
            <person name="Bojanowski S.E."/>
            <person name="Bilisko A."/>
            <person name="Bartz C."/>
            <person name="Beck A.M."/>
            <person name="Sievers M.T."/>
            <person name="Stukey J."/>
            <person name="Garlena R.A."/>
            <person name="Russell D.A."/>
            <person name="Pope W.H."/>
            <person name="Jacobs-Sera D."/>
            <person name="Hatfull G.F."/>
        </authorList>
    </citation>
    <scope>NUCLEOTIDE SEQUENCE [LARGE SCALE GENOMIC DNA]</scope>
</reference>
<gene>
    <name evidence="2" type="primary">39</name>
    <name evidence="2" type="ORF">SEA_GAIL_39</name>
</gene>
<dbReference type="RefSeq" id="YP_010109391.1">
    <property type="nucleotide sequence ID" value="NC_055858.1"/>
</dbReference>
<proteinExistence type="predicted"/>
<dbReference type="KEGG" id="vg:65127672"/>
<feature type="compositionally biased region" description="Polar residues" evidence="1">
    <location>
        <begin position="1"/>
        <end position="12"/>
    </location>
</feature>
<dbReference type="Proteomes" id="UP000510603">
    <property type="component" value="Segment"/>
</dbReference>
<evidence type="ECO:0000256" key="1">
    <source>
        <dbReference type="SAM" id="MobiDB-lite"/>
    </source>
</evidence>
<protein>
    <submittedName>
        <fullName evidence="2">ParB-like dsDNA partitioning protein</fullName>
    </submittedName>
</protein>
<dbReference type="EMBL" id="MT522004">
    <property type="protein sequence ID" value="QLF84603.1"/>
    <property type="molecule type" value="Genomic_DNA"/>
</dbReference>
<organism evidence="2 3">
    <name type="scientific">Mycobacterium phage Gail</name>
    <dbReference type="NCBI Taxonomy" id="2743994"/>
    <lineage>
        <taxon>Viruses</taxon>
        <taxon>Duplodnaviria</taxon>
        <taxon>Heunggongvirae</taxon>
        <taxon>Uroviricota</taxon>
        <taxon>Caudoviricetes</taxon>
        <taxon>Luchadorvirus</taxon>
        <taxon>Luchadorvirus gail</taxon>
        <taxon>Lucadorvirus gail</taxon>
    </lineage>
</organism>
<evidence type="ECO:0000313" key="2">
    <source>
        <dbReference type="EMBL" id="QLF84603.1"/>
    </source>
</evidence>